<reference evidence="1" key="1">
    <citation type="journal article" date="2021" name="Nat. Commun.">
        <title>Genetic determinants of endophytism in the Arabidopsis root mycobiome.</title>
        <authorList>
            <person name="Mesny F."/>
            <person name="Miyauchi S."/>
            <person name="Thiergart T."/>
            <person name="Pickel B."/>
            <person name="Atanasova L."/>
            <person name="Karlsson M."/>
            <person name="Huettel B."/>
            <person name="Barry K.W."/>
            <person name="Haridas S."/>
            <person name="Chen C."/>
            <person name="Bauer D."/>
            <person name="Andreopoulos W."/>
            <person name="Pangilinan J."/>
            <person name="LaButti K."/>
            <person name="Riley R."/>
            <person name="Lipzen A."/>
            <person name="Clum A."/>
            <person name="Drula E."/>
            <person name="Henrissat B."/>
            <person name="Kohler A."/>
            <person name="Grigoriev I.V."/>
            <person name="Martin F.M."/>
            <person name="Hacquard S."/>
        </authorList>
    </citation>
    <scope>NUCLEOTIDE SEQUENCE</scope>
    <source>
        <strain evidence="1">MPI-SDFR-AT-0073</strain>
    </source>
</reference>
<evidence type="ECO:0000313" key="2">
    <source>
        <dbReference type="Proteomes" id="UP000758603"/>
    </source>
</evidence>
<dbReference type="Proteomes" id="UP000758603">
    <property type="component" value="Unassembled WGS sequence"/>
</dbReference>
<dbReference type="PANTHER" id="PTHR43712">
    <property type="entry name" value="PUTATIVE (AFU_ORTHOLOGUE AFUA_4G14580)-RELATED"/>
    <property type="match status" value="1"/>
</dbReference>
<sequence length="416" mass="45984">MNQFETYIDNLANTAKVYSDQCRTGSAETSRTRRDLLTIVFHLQTLLFQPTDFLQHLALQAQVLACLQWLGHFQILACVPLHGSVRVQDIADLTGVSELQLHRVLRMMAMVGFLREPNSGEMAHTELSASFVSRPSHLDAAMFLAEIACPAALHMASTTERHGQSDDPRESAYAVASNTSQSFQLHCQQRPKLQLQWAAFLRDVTNVVDDGASIEPLDSLDWGSLGDACIVDVTSQSVAHVLALADLYPALHFVVQTPDPDAVAYTVDKSQHSKRIMVHERGDGEPQIIKDAAVYLLRFTSPTQTMSIPRLRAHISRELRAHFGILSANPSASLILEITLLPEPGSASPSVERSARVLDMSLLHLTNEHCMELADIVELIENVRGGNGRLIVDKKIFSRSKAVGALEILYQVKPNR</sequence>
<dbReference type="InterPro" id="IPR036390">
    <property type="entry name" value="WH_DNA-bd_sf"/>
</dbReference>
<keyword evidence="2" id="KW-1185">Reference proteome</keyword>
<dbReference type="Gene3D" id="3.40.50.150">
    <property type="entry name" value="Vaccinia Virus protein VP39"/>
    <property type="match status" value="1"/>
</dbReference>
<name>A0A9P9A2R0_9PEZI</name>
<dbReference type="SUPFAM" id="SSF46785">
    <property type="entry name" value="Winged helix' DNA-binding domain"/>
    <property type="match status" value="1"/>
</dbReference>
<dbReference type="InterPro" id="IPR029063">
    <property type="entry name" value="SAM-dependent_MTases_sf"/>
</dbReference>
<dbReference type="EMBL" id="JAGPXC010000002">
    <property type="protein sequence ID" value="KAH6658476.1"/>
    <property type="molecule type" value="Genomic_DNA"/>
</dbReference>
<dbReference type="Gene3D" id="1.10.10.10">
    <property type="entry name" value="Winged helix-like DNA-binding domain superfamily/Winged helix DNA-binding domain"/>
    <property type="match status" value="1"/>
</dbReference>
<dbReference type="AlphaFoldDB" id="A0A9P9A2R0"/>
<organism evidence="1 2">
    <name type="scientific">Truncatella angustata</name>
    <dbReference type="NCBI Taxonomy" id="152316"/>
    <lineage>
        <taxon>Eukaryota</taxon>
        <taxon>Fungi</taxon>
        <taxon>Dikarya</taxon>
        <taxon>Ascomycota</taxon>
        <taxon>Pezizomycotina</taxon>
        <taxon>Sordariomycetes</taxon>
        <taxon>Xylariomycetidae</taxon>
        <taxon>Amphisphaeriales</taxon>
        <taxon>Sporocadaceae</taxon>
        <taxon>Truncatella</taxon>
    </lineage>
</organism>
<protein>
    <submittedName>
        <fullName evidence="1">Uncharacterized protein</fullName>
    </submittedName>
</protein>
<dbReference type="InterPro" id="IPR036388">
    <property type="entry name" value="WH-like_DNA-bd_sf"/>
</dbReference>
<dbReference type="OrthoDB" id="2410195at2759"/>
<evidence type="ECO:0000313" key="1">
    <source>
        <dbReference type="EMBL" id="KAH6658476.1"/>
    </source>
</evidence>
<dbReference type="PANTHER" id="PTHR43712:SF15">
    <property type="entry name" value="MONODICTYPHENONE CLUSTER TRANSCRIPTIONAL COACTIVATOR MDPA"/>
    <property type="match status" value="1"/>
</dbReference>
<dbReference type="GeneID" id="70137997"/>
<proteinExistence type="predicted"/>
<dbReference type="RefSeq" id="XP_045962710.1">
    <property type="nucleotide sequence ID" value="XM_046109106.1"/>
</dbReference>
<accession>A0A9P9A2R0</accession>
<comment type="caution">
    <text evidence="1">The sequence shown here is derived from an EMBL/GenBank/DDBJ whole genome shotgun (WGS) entry which is preliminary data.</text>
</comment>
<gene>
    <name evidence="1" type="ORF">BKA67DRAFT_689606</name>
</gene>